<keyword evidence="3 7" id="KW-0694">RNA-binding</keyword>
<evidence type="ECO:0000313" key="10">
    <source>
        <dbReference type="Proteomes" id="UP000178302"/>
    </source>
</evidence>
<comment type="function">
    <text evidence="7">This is one of the proteins that bind and probably mediate the attachment of the 5S RNA into the large ribosomal subunit, where it forms part of the central protuberance.</text>
</comment>
<protein>
    <recommendedName>
        <fullName evidence="6 7">Large ribosomal subunit protein uL18</fullName>
    </recommendedName>
</protein>
<comment type="subunit">
    <text evidence="7">Part of the 50S ribosomal subunit; part of the 5S rRNA/L5/L18/L25 subcomplex. Contacts the 5S and 23S rRNAs.</text>
</comment>
<dbReference type="CDD" id="cd00432">
    <property type="entry name" value="Ribosomal_L18_L5e"/>
    <property type="match status" value="1"/>
</dbReference>
<dbReference type="PANTHER" id="PTHR12899">
    <property type="entry name" value="39S RIBOSOMAL PROTEIN L18, MITOCHONDRIAL"/>
    <property type="match status" value="1"/>
</dbReference>
<accession>A0A1G2LRX9</accession>
<keyword evidence="5 7" id="KW-0687">Ribonucleoprotein</keyword>
<dbReference type="InterPro" id="IPR005484">
    <property type="entry name" value="Ribosomal_uL18_bac/plant/anim"/>
</dbReference>
<dbReference type="NCBIfam" id="TIGR00060">
    <property type="entry name" value="L18_bact"/>
    <property type="match status" value="1"/>
</dbReference>
<dbReference type="AlphaFoldDB" id="A0A1G2LRX9"/>
<evidence type="ECO:0000256" key="4">
    <source>
        <dbReference type="ARBA" id="ARBA00022980"/>
    </source>
</evidence>
<dbReference type="GO" id="GO:0006412">
    <property type="term" value="P:translation"/>
    <property type="evidence" value="ECO:0007669"/>
    <property type="project" value="UniProtKB-UniRule"/>
</dbReference>
<feature type="region of interest" description="Disordered" evidence="8">
    <location>
        <begin position="1"/>
        <end position="27"/>
    </location>
</feature>
<feature type="compositionally biased region" description="Basic residues" evidence="8">
    <location>
        <begin position="1"/>
        <end position="19"/>
    </location>
</feature>
<dbReference type="EMBL" id="MHQZ01000015">
    <property type="protein sequence ID" value="OHA14254.1"/>
    <property type="molecule type" value="Genomic_DNA"/>
</dbReference>
<evidence type="ECO:0000256" key="6">
    <source>
        <dbReference type="ARBA" id="ARBA00035197"/>
    </source>
</evidence>
<keyword evidence="2 7" id="KW-0699">rRNA-binding</keyword>
<dbReference type="GO" id="GO:0022625">
    <property type="term" value="C:cytosolic large ribosomal subunit"/>
    <property type="evidence" value="ECO:0007669"/>
    <property type="project" value="TreeGrafter"/>
</dbReference>
<comment type="similarity">
    <text evidence="1 7">Belongs to the universal ribosomal protein uL18 family.</text>
</comment>
<dbReference type="InterPro" id="IPR057268">
    <property type="entry name" value="Ribosomal_L18"/>
</dbReference>
<dbReference type="InterPro" id="IPR004389">
    <property type="entry name" value="Ribosomal_uL18_bac-type"/>
</dbReference>
<keyword evidence="4 7" id="KW-0689">Ribosomal protein</keyword>
<organism evidence="9 10">
    <name type="scientific">Candidatus Tagabacteria bacterium RIFCSPLOWO2_01_FULL_39_11</name>
    <dbReference type="NCBI Taxonomy" id="1802295"/>
    <lineage>
        <taxon>Bacteria</taxon>
        <taxon>Candidatus Tagaibacteriota</taxon>
    </lineage>
</organism>
<evidence type="ECO:0000256" key="1">
    <source>
        <dbReference type="ARBA" id="ARBA00007116"/>
    </source>
</evidence>
<dbReference type="Gene3D" id="3.30.420.100">
    <property type="match status" value="1"/>
</dbReference>
<comment type="caution">
    <text evidence="9">The sequence shown here is derived from an EMBL/GenBank/DDBJ whole genome shotgun (WGS) entry which is preliminary data.</text>
</comment>
<evidence type="ECO:0000256" key="3">
    <source>
        <dbReference type="ARBA" id="ARBA00022884"/>
    </source>
</evidence>
<dbReference type="Proteomes" id="UP000178302">
    <property type="component" value="Unassembled WGS sequence"/>
</dbReference>
<evidence type="ECO:0000256" key="7">
    <source>
        <dbReference type="HAMAP-Rule" id="MF_01337"/>
    </source>
</evidence>
<dbReference type="GO" id="GO:0003735">
    <property type="term" value="F:structural constituent of ribosome"/>
    <property type="evidence" value="ECO:0007669"/>
    <property type="project" value="InterPro"/>
</dbReference>
<dbReference type="HAMAP" id="MF_01337_B">
    <property type="entry name" value="Ribosomal_uL18_B"/>
    <property type="match status" value="1"/>
</dbReference>
<evidence type="ECO:0000256" key="2">
    <source>
        <dbReference type="ARBA" id="ARBA00022730"/>
    </source>
</evidence>
<dbReference type="PANTHER" id="PTHR12899:SF3">
    <property type="entry name" value="LARGE RIBOSOMAL SUBUNIT PROTEIN UL18M"/>
    <property type="match status" value="1"/>
</dbReference>
<evidence type="ECO:0000256" key="8">
    <source>
        <dbReference type="SAM" id="MobiDB-lite"/>
    </source>
</evidence>
<gene>
    <name evidence="7" type="primary">rplR</name>
    <name evidence="9" type="ORF">A2909_00350</name>
</gene>
<dbReference type="GO" id="GO:0008097">
    <property type="term" value="F:5S rRNA binding"/>
    <property type="evidence" value="ECO:0007669"/>
    <property type="project" value="TreeGrafter"/>
</dbReference>
<dbReference type="Pfam" id="PF00861">
    <property type="entry name" value="Ribosomal_L18p"/>
    <property type="match status" value="1"/>
</dbReference>
<evidence type="ECO:0000256" key="5">
    <source>
        <dbReference type="ARBA" id="ARBA00023274"/>
    </source>
</evidence>
<evidence type="ECO:0000313" key="9">
    <source>
        <dbReference type="EMBL" id="OHA14254.1"/>
    </source>
</evidence>
<reference evidence="9 10" key="1">
    <citation type="journal article" date="2016" name="Nat. Commun.">
        <title>Thousands of microbial genomes shed light on interconnected biogeochemical processes in an aquifer system.</title>
        <authorList>
            <person name="Anantharaman K."/>
            <person name="Brown C.T."/>
            <person name="Hug L.A."/>
            <person name="Sharon I."/>
            <person name="Castelle C.J."/>
            <person name="Probst A.J."/>
            <person name="Thomas B.C."/>
            <person name="Singh A."/>
            <person name="Wilkins M.J."/>
            <person name="Karaoz U."/>
            <person name="Brodie E.L."/>
            <person name="Williams K.H."/>
            <person name="Hubbard S.S."/>
            <person name="Banfield J.F."/>
        </authorList>
    </citation>
    <scope>NUCLEOTIDE SEQUENCE [LARGE SCALE GENOMIC DNA]</scope>
</reference>
<name>A0A1G2LRX9_9BACT</name>
<sequence>MDNKHKRQVRARRHKRARSKISGTSKRPRLSVFRSNKHIYLQLIDDEKGKTLLGFSDAALKDKKRKKTEKAREAGKELAERASAKKISNVVFDKGEYKYHGRIKEAAEGAREGGLKF</sequence>
<dbReference type="SUPFAM" id="SSF53137">
    <property type="entry name" value="Translational machinery components"/>
    <property type="match status" value="1"/>
</dbReference>
<proteinExistence type="inferred from homology"/>
<dbReference type="FunFam" id="3.30.420.100:FF:000001">
    <property type="entry name" value="50S ribosomal protein L18"/>
    <property type="match status" value="1"/>
</dbReference>